<evidence type="ECO:0000313" key="3">
    <source>
        <dbReference type="Proteomes" id="UP001141552"/>
    </source>
</evidence>
<reference evidence="2" key="1">
    <citation type="submission" date="2022-02" db="EMBL/GenBank/DDBJ databases">
        <authorList>
            <person name="Henning P.M."/>
            <person name="McCubbin A.G."/>
            <person name="Shore J.S."/>
        </authorList>
    </citation>
    <scope>NUCLEOTIDE SEQUENCE</scope>
    <source>
        <strain evidence="2">F60SS</strain>
        <tissue evidence="2">Leaves</tissue>
    </source>
</reference>
<dbReference type="Pfam" id="PF16860">
    <property type="entry name" value="CX9C"/>
    <property type="match status" value="1"/>
</dbReference>
<dbReference type="GO" id="GO:0003735">
    <property type="term" value="F:structural constituent of ribosome"/>
    <property type="evidence" value="ECO:0007669"/>
    <property type="project" value="InterPro"/>
</dbReference>
<comment type="caution">
    <text evidence="2">The sequence shown here is derived from an EMBL/GenBank/DDBJ whole genome shotgun (WGS) entry which is preliminary data.</text>
</comment>
<protein>
    <recommendedName>
        <fullName evidence="1">IMS import disulfide relay-system CHCH-CHCH-like Cx9C domain-containing protein</fullName>
    </recommendedName>
</protein>
<evidence type="ECO:0000313" key="2">
    <source>
        <dbReference type="EMBL" id="KAJ4834444.1"/>
    </source>
</evidence>
<keyword evidence="3" id="KW-1185">Reference proteome</keyword>
<gene>
    <name evidence="2" type="ORF">Tsubulata_007893</name>
</gene>
<sequence length="80" mass="8976">MGRKADGLYVNTKKFGGLAKPCVKEMISLLNCMSVNKLQDQKCGRQKELLSACMEAQMSKNRRSLGSINYHLQRLNRGGK</sequence>
<organism evidence="2 3">
    <name type="scientific">Turnera subulata</name>
    <dbReference type="NCBI Taxonomy" id="218843"/>
    <lineage>
        <taxon>Eukaryota</taxon>
        <taxon>Viridiplantae</taxon>
        <taxon>Streptophyta</taxon>
        <taxon>Embryophyta</taxon>
        <taxon>Tracheophyta</taxon>
        <taxon>Spermatophyta</taxon>
        <taxon>Magnoliopsida</taxon>
        <taxon>eudicotyledons</taxon>
        <taxon>Gunneridae</taxon>
        <taxon>Pentapetalae</taxon>
        <taxon>rosids</taxon>
        <taxon>fabids</taxon>
        <taxon>Malpighiales</taxon>
        <taxon>Passifloraceae</taxon>
        <taxon>Turnera</taxon>
    </lineage>
</organism>
<evidence type="ECO:0000259" key="1">
    <source>
        <dbReference type="Pfam" id="PF16860"/>
    </source>
</evidence>
<dbReference type="AlphaFoldDB" id="A0A9Q0FPE4"/>
<dbReference type="SUPFAM" id="SSF47072">
    <property type="entry name" value="Cysteine alpha-hairpin motif"/>
    <property type="match status" value="1"/>
</dbReference>
<dbReference type="PANTHER" id="PTHR28066">
    <property type="entry name" value="37S RIBOSOMAL PROTEIN MRP10, MITOCHONDRIAL"/>
    <property type="match status" value="1"/>
</dbReference>
<name>A0A9Q0FPE4_9ROSI</name>
<dbReference type="OrthoDB" id="494426at2759"/>
<dbReference type="Proteomes" id="UP001141552">
    <property type="component" value="Unassembled WGS sequence"/>
</dbReference>
<accession>A0A9Q0FPE4</accession>
<dbReference type="InterPro" id="IPR031731">
    <property type="entry name" value="CX9C"/>
</dbReference>
<proteinExistence type="predicted"/>
<dbReference type="GO" id="GO:0005739">
    <property type="term" value="C:mitochondrion"/>
    <property type="evidence" value="ECO:0007669"/>
    <property type="project" value="GOC"/>
</dbReference>
<dbReference type="PANTHER" id="PTHR28066:SF1">
    <property type="entry name" value="SMALL RIBOSOMAL SUBUNIT PROTEIN MS37"/>
    <property type="match status" value="1"/>
</dbReference>
<reference evidence="2" key="2">
    <citation type="journal article" date="2023" name="Plants (Basel)">
        <title>Annotation of the Turnera subulata (Passifloraceae) Draft Genome Reveals the S-Locus Evolved after the Divergence of Turneroideae from Passifloroideae in a Stepwise Manner.</title>
        <authorList>
            <person name="Henning P.M."/>
            <person name="Roalson E.H."/>
            <person name="Mir W."/>
            <person name="McCubbin A.G."/>
            <person name="Shore J.S."/>
        </authorList>
    </citation>
    <scope>NUCLEOTIDE SEQUENCE</scope>
    <source>
        <strain evidence="2">F60SS</strain>
    </source>
</reference>
<dbReference type="InterPro" id="IPR017264">
    <property type="entry name" value="Ribosomal_mS37_fun"/>
</dbReference>
<dbReference type="GO" id="GO:0032543">
    <property type="term" value="P:mitochondrial translation"/>
    <property type="evidence" value="ECO:0007669"/>
    <property type="project" value="InterPro"/>
</dbReference>
<feature type="domain" description="IMS import disulfide relay-system CHCH-CHCH-like Cx9C" evidence="1">
    <location>
        <begin position="19"/>
        <end position="56"/>
    </location>
</feature>
<dbReference type="EMBL" id="JAKUCV010004695">
    <property type="protein sequence ID" value="KAJ4834444.1"/>
    <property type="molecule type" value="Genomic_DNA"/>
</dbReference>
<dbReference type="InterPro" id="IPR009069">
    <property type="entry name" value="Cys_alpha_HP_mot_SF"/>
</dbReference>